<feature type="domain" description="DH" evidence="1">
    <location>
        <begin position="74"/>
        <end position="261"/>
    </location>
</feature>
<dbReference type="EMBL" id="LUCM01001912">
    <property type="protein sequence ID" value="KAA0198153.1"/>
    <property type="molecule type" value="Genomic_DNA"/>
</dbReference>
<evidence type="ECO:0000259" key="1">
    <source>
        <dbReference type="PROSITE" id="PS50010"/>
    </source>
</evidence>
<protein>
    <submittedName>
        <fullName evidence="2">FYVE RhoGEF and PH domain-containing protein 2</fullName>
    </submittedName>
</protein>
<dbReference type="AlphaFoldDB" id="A0A8E0S3K2"/>
<dbReference type="Pfam" id="PF00621">
    <property type="entry name" value="RhoGEF"/>
    <property type="match status" value="1"/>
</dbReference>
<proteinExistence type="predicted"/>
<comment type="caution">
    <text evidence="2">The sequence shown here is derived from an EMBL/GenBank/DDBJ whole genome shotgun (WGS) entry which is preliminary data.</text>
</comment>
<evidence type="ECO:0000313" key="2">
    <source>
        <dbReference type="EMBL" id="KAA0198153.1"/>
    </source>
</evidence>
<dbReference type="GO" id="GO:0005085">
    <property type="term" value="F:guanyl-nucleotide exchange factor activity"/>
    <property type="evidence" value="ECO:0007669"/>
    <property type="project" value="InterPro"/>
</dbReference>
<sequence>MEILHPTFLRQLIFIRERSYKEHSKLLVHQNALPNGSKSCGISEENGQNSCKINKYPAESEDKKLEISEKKRKKLKYTFEEMVHFERRFLETLRILKVISDEVNSRFTSKENSNVREIFRDIPSLFQLHQLICQSLDELNPDVTGNLLPSAFVNDKEIPFLNIYKSFMCRYASNYPALVSHWNKDKEFATLCRNIVQTSKYEEQKIQDVCGMYFGVHCSLTRFRLLFTKLEEAMDPDDKNMDDVKKALKVLGDLLQISEGEVLRQDKISDAQLAFAKIDGREMNFRHIPPLLREGPCKKIPRRSSHKRNLDRHLFLFAGYLVITEAANAIGRYQVKSELLLAGMHVSGYHMLLLRQIMVSMHCYTNTCNILIR</sequence>
<dbReference type="Proteomes" id="UP000728185">
    <property type="component" value="Unassembled WGS sequence"/>
</dbReference>
<organism evidence="2 3">
    <name type="scientific">Fasciolopsis buskii</name>
    <dbReference type="NCBI Taxonomy" id="27845"/>
    <lineage>
        <taxon>Eukaryota</taxon>
        <taxon>Metazoa</taxon>
        <taxon>Spiralia</taxon>
        <taxon>Lophotrochozoa</taxon>
        <taxon>Platyhelminthes</taxon>
        <taxon>Trematoda</taxon>
        <taxon>Digenea</taxon>
        <taxon>Plagiorchiida</taxon>
        <taxon>Echinostomata</taxon>
        <taxon>Echinostomatoidea</taxon>
        <taxon>Fasciolidae</taxon>
        <taxon>Fasciolopsis</taxon>
    </lineage>
</organism>
<name>A0A8E0S3K2_9TREM</name>
<dbReference type="InterPro" id="IPR035899">
    <property type="entry name" value="DBL_dom_sf"/>
</dbReference>
<dbReference type="InterPro" id="IPR000219">
    <property type="entry name" value="DH_dom"/>
</dbReference>
<evidence type="ECO:0000313" key="3">
    <source>
        <dbReference type="Proteomes" id="UP000728185"/>
    </source>
</evidence>
<dbReference type="Gene3D" id="1.20.900.10">
    <property type="entry name" value="Dbl homology (DH) domain"/>
    <property type="match status" value="1"/>
</dbReference>
<gene>
    <name evidence="2" type="ORF">FBUS_03889</name>
</gene>
<reference evidence="2" key="1">
    <citation type="submission" date="2019-05" db="EMBL/GenBank/DDBJ databases">
        <title>Annotation for the trematode Fasciolopsis buski.</title>
        <authorList>
            <person name="Choi Y.-J."/>
        </authorList>
    </citation>
    <scope>NUCLEOTIDE SEQUENCE</scope>
    <source>
        <strain evidence="2">HT</strain>
        <tissue evidence="2">Whole worm</tissue>
    </source>
</reference>
<dbReference type="OrthoDB" id="245697at2759"/>
<dbReference type="SUPFAM" id="SSF48065">
    <property type="entry name" value="DBL homology domain (DH-domain)"/>
    <property type="match status" value="1"/>
</dbReference>
<keyword evidence="3" id="KW-1185">Reference proteome</keyword>
<dbReference type="PROSITE" id="PS50010">
    <property type="entry name" value="DH_2"/>
    <property type="match status" value="1"/>
</dbReference>
<accession>A0A8E0S3K2</accession>